<keyword evidence="2" id="KW-1185">Reference proteome</keyword>
<dbReference type="AlphaFoldDB" id="A0AAN6WTI3"/>
<evidence type="ECO:0000313" key="2">
    <source>
        <dbReference type="Proteomes" id="UP001302126"/>
    </source>
</evidence>
<dbReference type="Proteomes" id="UP001302126">
    <property type="component" value="Unassembled WGS sequence"/>
</dbReference>
<reference evidence="1" key="2">
    <citation type="submission" date="2023-05" db="EMBL/GenBank/DDBJ databases">
        <authorList>
            <consortium name="Lawrence Berkeley National Laboratory"/>
            <person name="Steindorff A."/>
            <person name="Hensen N."/>
            <person name="Bonometti L."/>
            <person name="Westerberg I."/>
            <person name="Brannstrom I.O."/>
            <person name="Guillou S."/>
            <person name="Cros-Aarteil S."/>
            <person name="Calhoun S."/>
            <person name="Haridas S."/>
            <person name="Kuo A."/>
            <person name="Mondo S."/>
            <person name="Pangilinan J."/>
            <person name="Riley R."/>
            <person name="Labutti K."/>
            <person name="Andreopoulos B."/>
            <person name="Lipzen A."/>
            <person name="Chen C."/>
            <person name="Yanf M."/>
            <person name="Daum C."/>
            <person name="Ng V."/>
            <person name="Clum A."/>
            <person name="Ohm R."/>
            <person name="Martin F."/>
            <person name="Silar P."/>
            <person name="Natvig D."/>
            <person name="Lalanne C."/>
            <person name="Gautier V."/>
            <person name="Ament-Velasquez S.L."/>
            <person name="Kruys A."/>
            <person name="Hutchinson M.I."/>
            <person name="Powell A.J."/>
            <person name="Barry K."/>
            <person name="Miller A.N."/>
            <person name="Grigoriev I.V."/>
            <person name="Debuchy R."/>
            <person name="Gladieux P."/>
            <person name="Thoren M.H."/>
            <person name="Johannesson H."/>
        </authorList>
    </citation>
    <scope>NUCLEOTIDE SEQUENCE</scope>
    <source>
        <strain evidence="1">PSN309</strain>
    </source>
</reference>
<protein>
    <submittedName>
        <fullName evidence="1">Uncharacterized protein</fullName>
    </submittedName>
</protein>
<name>A0AAN6WTI3_9PEZI</name>
<organism evidence="1 2">
    <name type="scientific">Podospora australis</name>
    <dbReference type="NCBI Taxonomy" id="1536484"/>
    <lineage>
        <taxon>Eukaryota</taxon>
        <taxon>Fungi</taxon>
        <taxon>Dikarya</taxon>
        <taxon>Ascomycota</taxon>
        <taxon>Pezizomycotina</taxon>
        <taxon>Sordariomycetes</taxon>
        <taxon>Sordariomycetidae</taxon>
        <taxon>Sordariales</taxon>
        <taxon>Podosporaceae</taxon>
        <taxon>Podospora</taxon>
    </lineage>
</organism>
<evidence type="ECO:0000313" key="1">
    <source>
        <dbReference type="EMBL" id="KAK4187905.1"/>
    </source>
</evidence>
<sequence length="580" mass="64946">MRVTVIAKVGGHYRSLAVSSSHEHIYGWRALELCHHLRAVFCPRDQHLLDLELSLALAYYEKQPPPFKDESIVSGRDEPIRFPFIAAYLLFGYQSYLDHVSRQQRDRFGGEDDSNYPHKSRALLLHPDLAFDQGNNTHSSGRGELGHLLLDITRNPKGEMAPRFCFLSAKPLANVSLTEELYRDDDPTLWETVRELLPTLHQPWCGWEYVWHFGGRDDPTQTTAPTRWMADDLDPEEGPDGQTIDPDTLKDLWPWGHWSVEDFRTHDHATLDEDLEGGVAGGLAGDNERLSVKRRSPPLLQAQENRRAPRTLKDQALGVLVPGLLSSTQGDVEGLLDEPMKISGFKHALRYFIESTPGIREAVRSAPPKAAAELLRQAYSGMEEIIWVYFFGPLPVDTLIATFSNPDGKVDRRWEGIVDFRCCVNWTPNAADHTSGDDDRATTQAAMKLGRLFGSLSSGKGVSVIIIEDPGRKSDPPLKPFYDGWNIGSAEHPYVGIRHPGPNRLYTSGSLSYTLRNRQLEGIRSPDWVPPKQDIHMPVVPSLPIEPPGWVGTSGYPLSALDITIQRDGDGDAIVVDMEF</sequence>
<reference evidence="1" key="1">
    <citation type="journal article" date="2023" name="Mol. Phylogenet. Evol.">
        <title>Genome-scale phylogeny and comparative genomics of the fungal order Sordariales.</title>
        <authorList>
            <person name="Hensen N."/>
            <person name="Bonometti L."/>
            <person name="Westerberg I."/>
            <person name="Brannstrom I.O."/>
            <person name="Guillou S."/>
            <person name="Cros-Aarteil S."/>
            <person name="Calhoun S."/>
            <person name="Haridas S."/>
            <person name="Kuo A."/>
            <person name="Mondo S."/>
            <person name="Pangilinan J."/>
            <person name="Riley R."/>
            <person name="LaButti K."/>
            <person name="Andreopoulos B."/>
            <person name="Lipzen A."/>
            <person name="Chen C."/>
            <person name="Yan M."/>
            <person name="Daum C."/>
            <person name="Ng V."/>
            <person name="Clum A."/>
            <person name="Steindorff A."/>
            <person name="Ohm R.A."/>
            <person name="Martin F."/>
            <person name="Silar P."/>
            <person name="Natvig D.O."/>
            <person name="Lalanne C."/>
            <person name="Gautier V."/>
            <person name="Ament-Velasquez S.L."/>
            <person name="Kruys A."/>
            <person name="Hutchinson M.I."/>
            <person name="Powell A.J."/>
            <person name="Barry K."/>
            <person name="Miller A.N."/>
            <person name="Grigoriev I.V."/>
            <person name="Debuchy R."/>
            <person name="Gladieux P."/>
            <person name="Hiltunen Thoren M."/>
            <person name="Johannesson H."/>
        </authorList>
    </citation>
    <scope>NUCLEOTIDE SEQUENCE</scope>
    <source>
        <strain evidence="1">PSN309</strain>
    </source>
</reference>
<comment type="caution">
    <text evidence="1">The sequence shown here is derived from an EMBL/GenBank/DDBJ whole genome shotgun (WGS) entry which is preliminary data.</text>
</comment>
<accession>A0AAN6WTI3</accession>
<proteinExistence type="predicted"/>
<dbReference type="EMBL" id="MU864395">
    <property type="protein sequence ID" value="KAK4187905.1"/>
    <property type="molecule type" value="Genomic_DNA"/>
</dbReference>
<gene>
    <name evidence="1" type="ORF">QBC35DRAFT_550846</name>
</gene>